<evidence type="ECO:0000313" key="3">
    <source>
        <dbReference type="Proteomes" id="UP000886595"/>
    </source>
</evidence>
<feature type="region of interest" description="Disordered" evidence="1">
    <location>
        <begin position="152"/>
        <end position="246"/>
    </location>
</feature>
<feature type="compositionally biased region" description="Polar residues" evidence="1">
    <location>
        <begin position="156"/>
        <end position="169"/>
    </location>
</feature>
<accession>A0A8X7RJS8</accession>
<dbReference type="OrthoDB" id="1108552at2759"/>
<sequence length="246" mass="27311">MEVNRDDADEFLQNFFEQLESLSLSEEAEVAETTDPCNINALLEPLPSQFQKQAIPQQAPTYDAAGFLENLDQLLGPDTIYTEDQSVQIGSNKRILDVDPTQHLFSSNLNQCYMAETSTSTNPTLQTGRSPSQFSDKEGLFTVPPESIQFKPVGSSVDTCASADSNQQQPRKRQRRSNLNQCYMAETSTSTNPTLQTGRSPSQFSDKEGLFTVPPESIQFKPVGSSVDTCASADSNQQQPRKRQRR</sequence>
<evidence type="ECO:0000256" key="1">
    <source>
        <dbReference type="SAM" id="MobiDB-lite"/>
    </source>
</evidence>
<reference evidence="2 3" key="1">
    <citation type="submission" date="2020-02" db="EMBL/GenBank/DDBJ databases">
        <authorList>
            <person name="Ma Q."/>
            <person name="Huang Y."/>
            <person name="Song X."/>
            <person name="Pei D."/>
        </authorList>
    </citation>
    <scope>NUCLEOTIDE SEQUENCE [LARGE SCALE GENOMIC DNA]</scope>
    <source>
        <strain evidence="2">Sxm20200214</strain>
        <tissue evidence="2">Leaf</tissue>
    </source>
</reference>
<feature type="compositionally biased region" description="Polar residues" evidence="1">
    <location>
        <begin position="118"/>
        <end position="134"/>
    </location>
</feature>
<feature type="compositionally biased region" description="Polar residues" evidence="1">
    <location>
        <begin position="226"/>
        <end position="239"/>
    </location>
</feature>
<organism evidence="2 3">
    <name type="scientific">Brassica carinata</name>
    <name type="common">Ethiopian mustard</name>
    <name type="synonym">Abyssinian cabbage</name>
    <dbReference type="NCBI Taxonomy" id="52824"/>
    <lineage>
        <taxon>Eukaryota</taxon>
        <taxon>Viridiplantae</taxon>
        <taxon>Streptophyta</taxon>
        <taxon>Embryophyta</taxon>
        <taxon>Tracheophyta</taxon>
        <taxon>Spermatophyta</taxon>
        <taxon>Magnoliopsida</taxon>
        <taxon>eudicotyledons</taxon>
        <taxon>Gunneridae</taxon>
        <taxon>Pentapetalae</taxon>
        <taxon>rosids</taxon>
        <taxon>malvids</taxon>
        <taxon>Brassicales</taxon>
        <taxon>Brassicaceae</taxon>
        <taxon>Brassiceae</taxon>
        <taxon>Brassica</taxon>
    </lineage>
</organism>
<keyword evidence="3" id="KW-1185">Reference proteome</keyword>
<proteinExistence type="predicted"/>
<comment type="caution">
    <text evidence="2">The sequence shown here is derived from an EMBL/GenBank/DDBJ whole genome shotgun (WGS) entry which is preliminary data.</text>
</comment>
<name>A0A8X7RJS8_BRACI</name>
<protein>
    <submittedName>
        <fullName evidence="2">Uncharacterized protein</fullName>
    </submittedName>
</protein>
<dbReference type="AlphaFoldDB" id="A0A8X7RJS8"/>
<dbReference type="Proteomes" id="UP000886595">
    <property type="component" value="Unassembled WGS sequence"/>
</dbReference>
<feature type="compositionally biased region" description="Polar residues" evidence="1">
    <location>
        <begin position="177"/>
        <end position="204"/>
    </location>
</feature>
<feature type="region of interest" description="Disordered" evidence="1">
    <location>
        <begin position="118"/>
        <end position="140"/>
    </location>
</feature>
<gene>
    <name evidence="2" type="ORF">Bca52824_048801</name>
</gene>
<dbReference type="EMBL" id="JAAMPC010000010">
    <property type="protein sequence ID" value="KAG2289197.1"/>
    <property type="molecule type" value="Genomic_DNA"/>
</dbReference>
<evidence type="ECO:0000313" key="2">
    <source>
        <dbReference type="EMBL" id="KAG2289197.1"/>
    </source>
</evidence>